<evidence type="ECO:0000256" key="1">
    <source>
        <dbReference type="SAM" id="MobiDB-lite"/>
    </source>
</evidence>
<dbReference type="AlphaFoldDB" id="A0A8R7Q9W5"/>
<dbReference type="Proteomes" id="UP000015106">
    <property type="component" value="Chromosome 5"/>
</dbReference>
<evidence type="ECO:0000313" key="3">
    <source>
        <dbReference type="Proteomes" id="UP000015106"/>
    </source>
</evidence>
<keyword evidence="3" id="KW-1185">Reference proteome</keyword>
<sequence>MGRRQTMTLEDMEATNLCRSPLGDNSSRAPLGDIPNLEHPSQMTPVPVPGNCEHNFLLLIALGHTYS</sequence>
<accession>A0A8R7Q9W5</accession>
<feature type="region of interest" description="Disordered" evidence="1">
    <location>
        <begin position="1"/>
        <end position="46"/>
    </location>
</feature>
<dbReference type="EnsemblPlants" id="TuG1812G0500000197.01.T02">
    <property type="protein sequence ID" value="TuG1812G0500000197.01.T02"/>
    <property type="gene ID" value="TuG1812G0500000197.01"/>
</dbReference>
<name>A0A8R7Q9W5_TRIUA</name>
<evidence type="ECO:0000313" key="2">
    <source>
        <dbReference type="EnsemblPlants" id="TuG1812G0500000197.01.T02"/>
    </source>
</evidence>
<proteinExistence type="predicted"/>
<reference evidence="2" key="2">
    <citation type="submission" date="2018-03" db="EMBL/GenBank/DDBJ databases">
        <title>The Triticum urartu genome reveals the dynamic nature of wheat genome evolution.</title>
        <authorList>
            <person name="Ling H."/>
            <person name="Ma B."/>
            <person name="Shi X."/>
            <person name="Liu H."/>
            <person name="Dong L."/>
            <person name="Sun H."/>
            <person name="Cao Y."/>
            <person name="Gao Q."/>
            <person name="Zheng S."/>
            <person name="Li Y."/>
            <person name="Yu Y."/>
            <person name="Du H."/>
            <person name="Qi M."/>
            <person name="Li Y."/>
            <person name="Yu H."/>
            <person name="Cui Y."/>
            <person name="Wang N."/>
            <person name="Chen C."/>
            <person name="Wu H."/>
            <person name="Zhao Y."/>
            <person name="Zhang J."/>
            <person name="Li Y."/>
            <person name="Zhou W."/>
            <person name="Zhang B."/>
            <person name="Hu W."/>
            <person name="Eijk M."/>
            <person name="Tang J."/>
            <person name="Witsenboer H."/>
            <person name="Zhao S."/>
            <person name="Li Z."/>
            <person name="Zhang A."/>
            <person name="Wang D."/>
            <person name="Liang C."/>
        </authorList>
    </citation>
    <scope>NUCLEOTIDE SEQUENCE [LARGE SCALE GENOMIC DNA]</scope>
    <source>
        <strain evidence="2">cv. G1812</strain>
    </source>
</reference>
<reference evidence="3" key="1">
    <citation type="journal article" date="2013" name="Nature">
        <title>Draft genome of the wheat A-genome progenitor Triticum urartu.</title>
        <authorList>
            <person name="Ling H.Q."/>
            <person name="Zhao S."/>
            <person name="Liu D."/>
            <person name="Wang J."/>
            <person name="Sun H."/>
            <person name="Zhang C."/>
            <person name="Fan H."/>
            <person name="Li D."/>
            <person name="Dong L."/>
            <person name="Tao Y."/>
            <person name="Gao C."/>
            <person name="Wu H."/>
            <person name="Li Y."/>
            <person name="Cui Y."/>
            <person name="Guo X."/>
            <person name="Zheng S."/>
            <person name="Wang B."/>
            <person name="Yu K."/>
            <person name="Liang Q."/>
            <person name="Yang W."/>
            <person name="Lou X."/>
            <person name="Chen J."/>
            <person name="Feng M."/>
            <person name="Jian J."/>
            <person name="Zhang X."/>
            <person name="Luo G."/>
            <person name="Jiang Y."/>
            <person name="Liu J."/>
            <person name="Wang Z."/>
            <person name="Sha Y."/>
            <person name="Zhang B."/>
            <person name="Wu H."/>
            <person name="Tang D."/>
            <person name="Shen Q."/>
            <person name="Xue P."/>
            <person name="Zou S."/>
            <person name="Wang X."/>
            <person name="Liu X."/>
            <person name="Wang F."/>
            <person name="Yang Y."/>
            <person name="An X."/>
            <person name="Dong Z."/>
            <person name="Zhang K."/>
            <person name="Zhang X."/>
            <person name="Luo M.C."/>
            <person name="Dvorak J."/>
            <person name="Tong Y."/>
            <person name="Wang J."/>
            <person name="Yang H."/>
            <person name="Li Z."/>
            <person name="Wang D."/>
            <person name="Zhang A."/>
            <person name="Wang J."/>
        </authorList>
    </citation>
    <scope>NUCLEOTIDE SEQUENCE</scope>
    <source>
        <strain evidence="3">cv. G1812</strain>
    </source>
</reference>
<protein>
    <submittedName>
        <fullName evidence="2">Uncharacterized protein</fullName>
    </submittedName>
</protein>
<organism evidence="2 3">
    <name type="scientific">Triticum urartu</name>
    <name type="common">Red wild einkorn</name>
    <name type="synonym">Crithodium urartu</name>
    <dbReference type="NCBI Taxonomy" id="4572"/>
    <lineage>
        <taxon>Eukaryota</taxon>
        <taxon>Viridiplantae</taxon>
        <taxon>Streptophyta</taxon>
        <taxon>Embryophyta</taxon>
        <taxon>Tracheophyta</taxon>
        <taxon>Spermatophyta</taxon>
        <taxon>Magnoliopsida</taxon>
        <taxon>Liliopsida</taxon>
        <taxon>Poales</taxon>
        <taxon>Poaceae</taxon>
        <taxon>BOP clade</taxon>
        <taxon>Pooideae</taxon>
        <taxon>Triticodae</taxon>
        <taxon>Triticeae</taxon>
        <taxon>Triticinae</taxon>
        <taxon>Triticum</taxon>
    </lineage>
</organism>
<reference evidence="2" key="3">
    <citation type="submission" date="2022-06" db="UniProtKB">
        <authorList>
            <consortium name="EnsemblPlants"/>
        </authorList>
    </citation>
    <scope>IDENTIFICATION</scope>
</reference>
<dbReference type="Gramene" id="TuG1812G0500000197.01.T02">
    <property type="protein sequence ID" value="TuG1812G0500000197.01.T02"/>
    <property type="gene ID" value="TuG1812G0500000197.01"/>
</dbReference>